<keyword evidence="9 14" id="KW-0520">NAD</keyword>
<dbReference type="Pfam" id="PF02852">
    <property type="entry name" value="Pyr_redox_dim"/>
    <property type="match status" value="1"/>
</dbReference>
<name>A0A1I1ZIQ2_9BACI</name>
<dbReference type="PIRSF" id="PIRSF000350">
    <property type="entry name" value="Mercury_reductase_MerA"/>
    <property type="match status" value="1"/>
</dbReference>
<evidence type="ECO:0000256" key="5">
    <source>
        <dbReference type="ARBA" id="ARBA00022490"/>
    </source>
</evidence>
<dbReference type="SUPFAM" id="SSF55424">
    <property type="entry name" value="FAD/NAD-linked reductases, dimerisation (C-terminal) domain"/>
    <property type="match status" value="1"/>
</dbReference>
<comment type="similarity">
    <text evidence="2 16">Belongs to the class-I pyridine nucleotide-disulfide oxidoreductase family.</text>
</comment>
<dbReference type="NCBIfam" id="TIGR01350">
    <property type="entry name" value="lipoamide_DH"/>
    <property type="match status" value="1"/>
</dbReference>
<proteinExistence type="inferred from homology"/>
<keyword evidence="7 14" id="KW-0274">FAD</keyword>
<evidence type="ECO:0000256" key="4">
    <source>
        <dbReference type="ARBA" id="ARBA00016961"/>
    </source>
</evidence>
<feature type="binding site" evidence="14">
    <location>
        <position position="51"/>
    </location>
    <ligand>
        <name>FAD</name>
        <dbReference type="ChEBI" id="CHEBI:57692"/>
    </ligand>
</feature>
<dbReference type="PRINTS" id="PR00368">
    <property type="entry name" value="FADPNR"/>
</dbReference>
<dbReference type="InterPro" id="IPR006258">
    <property type="entry name" value="Lipoamide_DH"/>
</dbReference>
<dbReference type="EMBL" id="FONT01000001">
    <property type="protein sequence ID" value="SFE31579.1"/>
    <property type="molecule type" value="Genomic_DNA"/>
</dbReference>
<dbReference type="AlphaFoldDB" id="A0A1I1ZIQ2"/>
<dbReference type="PROSITE" id="PS00076">
    <property type="entry name" value="PYRIDINE_REDOX_1"/>
    <property type="match status" value="1"/>
</dbReference>
<evidence type="ECO:0000256" key="7">
    <source>
        <dbReference type="ARBA" id="ARBA00022827"/>
    </source>
</evidence>
<dbReference type="PANTHER" id="PTHR22912:SF217">
    <property type="entry name" value="DIHYDROLIPOYL DEHYDROGENASE"/>
    <property type="match status" value="1"/>
</dbReference>
<comment type="cofactor">
    <cofactor evidence="14 16">
        <name>FAD</name>
        <dbReference type="ChEBI" id="CHEBI:57692"/>
    </cofactor>
    <text evidence="14 16">Binds 1 FAD per subunit.</text>
</comment>
<evidence type="ECO:0000256" key="16">
    <source>
        <dbReference type="RuleBase" id="RU003692"/>
    </source>
</evidence>
<dbReference type="GO" id="GO:0006103">
    <property type="term" value="P:2-oxoglutarate metabolic process"/>
    <property type="evidence" value="ECO:0007669"/>
    <property type="project" value="TreeGrafter"/>
</dbReference>
<keyword evidence="11 16" id="KW-0676">Redox-active center</keyword>
<feature type="binding site" evidence="14">
    <location>
        <begin position="188"/>
        <end position="195"/>
    </location>
    <ligand>
        <name>NAD(+)</name>
        <dbReference type="ChEBI" id="CHEBI:57540"/>
    </ligand>
</feature>
<evidence type="ECO:0000256" key="3">
    <source>
        <dbReference type="ARBA" id="ARBA00012608"/>
    </source>
</evidence>
<dbReference type="GO" id="GO:0005737">
    <property type="term" value="C:cytoplasm"/>
    <property type="evidence" value="ECO:0007669"/>
    <property type="project" value="UniProtKB-SubCell"/>
</dbReference>
<evidence type="ECO:0000256" key="9">
    <source>
        <dbReference type="ARBA" id="ARBA00023027"/>
    </source>
</evidence>
<dbReference type="InterPro" id="IPR050151">
    <property type="entry name" value="Class-I_Pyr_Nuc-Dis_Oxidored"/>
</dbReference>
<evidence type="ECO:0000256" key="14">
    <source>
        <dbReference type="PIRSR" id="PIRSR000350-3"/>
    </source>
</evidence>
<feature type="active site" description="Proton acceptor" evidence="13">
    <location>
        <position position="452"/>
    </location>
</feature>
<dbReference type="InterPro" id="IPR012999">
    <property type="entry name" value="Pyr_OxRdtase_I_AS"/>
</dbReference>
<keyword evidence="14" id="KW-0547">Nucleotide-binding</keyword>
<dbReference type="Proteomes" id="UP000199516">
    <property type="component" value="Unassembled WGS sequence"/>
</dbReference>
<dbReference type="InterPro" id="IPR016156">
    <property type="entry name" value="FAD/NAD-linked_Rdtase_dimer_sf"/>
</dbReference>
<evidence type="ECO:0000256" key="15">
    <source>
        <dbReference type="PIRSR" id="PIRSR000350-4"/>
    </source>
</evidence>
<feature type="binding site" evidence="14">
    <location>
        <position position="279"/>
    </location>
    <ligand>
        <name>NAD(+)</name>
        <dbReference type="ChEBI" id="CHEBI:57540"/>
    </ligand>
</feature>
<feature type="domain" description="Pyridine nucleotide-disulphide oxidoreductase dimerisation" evidence="17">
    <location>
        <begin position="354"/>
        <end position="461"/>
    </location>
</feature>
<evidence type="ECO:0000313" key="19">
    <source>
        <dbReference type="EMBL" id="SFE31579.1"/>
    </source>
</evidence>
<evidence type="ECO:0000256" key="1">
    <source>
        <dbReference type="ARBA" id="ARBA00004496"/>
    </source>
</evidence>
<protein>
    <recommendedName>
        <fullName evidence="4 16">Dihydrolipoyl dehydrogenase</fullName>
        <ecNumber evidence="3 16">1.8.1.4</ecNumber>
    </recommendedName>
</protein>
<evidence type="ECO:0000256" key="6">
    <source>
        <dbReference type="ARBA" id="ARBA00022630"/>
    </source>
</evidence>
<evidence type="ECO:0000259" key="18">
    <source>
        <dbReference type="Pfam" id="PF07992"/>
    </source>
</evidence>
<dbReference type="GO" id="GO:0050660">
    <property type="term" value="F:flavin adenine dinucleotide binding"/>
    <property type="evidence" value="ECO:0007669"/>
    <property type="project" value="InterPro"/>
</dbReference>
<comment type="catalytic activity">
    <reaction evidence="12 16">
        <text>N(6)-[(R)-dihydrolipoyl]-L-lysyl-[protein] + NAD(+) = N(6)-[(R)-lipoyl]-L-lysyl-[protein] + NADH + H(+)</text>
        <dbReference type="Rhea" id="RHEA:15045"/>
        <dbReference type="Rhea" id="RHEA-COMP:10474"/>
        <dbReference type="Rhea" id="RHEA-COMP:10475"/>
        <dbReference type="ChEBI" id="CHEBI:15378"/>
        <dbReference type="ChEBI" id="CHEBI:57540"/>
        <dbReference type="ChEBI" id="CHEBI:57945"/>
        <dbReference type="ChEBI" id="CHEBI:83099"/>
        <dbReference type="ChEBI" id="CHEBI:83100"/>
        <dbReference type="EC" id="1.8.1.4"/>
    </reaction>
</comment>
<gene>
    <name evidence="19" type="ORF">SAMN05192532_101266</name>
</gene>
<dbReference type="OrthoDB" id="9800167at2"/>
<feature type="binding site" evidence="14">
    <location>
        <position position="114"/>
    </location>
    <ligand>
        <name>FAD</name>
        <dbReference type="ChEBI" id="CHEBI:57692"/>
    </ligand>
</feature>
<evidence type="ECO:0000256" key="13">
    <source>
        <dbReference type="PIRSR" id="PIRSR000350-2"/>
    </source>
</evidence>
<dbReference type="PANTHER" id="PTHR22912">
    <property type="entry name" value="DISULFIDE OXIDOREDUCTASE"/>
    <property type="match status" value="1"/>
</dbReference>
<feature type="binding site" evidence="14">
    <location>
        <position position="211"/>
    </location>
    <ligand>
        <name>NAD(+)</name>
        <dbReference type="ChEBI" id="CHEBI:57540"/>
    </ligand>
</feature>
<dbReference type="EC" id="1.8.1.4" evidence="3 16"/>
<keyword evidence="20" id="KW-1185">Reference proteome</keyword>
<dbReference type="InterPro" id="IPR004099">
    <property type="entry name" value="Pyr_nucl-diS_OxRdtase_dimer"/>
</dbReference>
<dbReference type="Pfam" id="PF07992">
    <property type="entry name" value="Pyr_redox_2"/>
    <property type="match status" value="1"/>
</dbReference>
<evidence type="ECO:0000313" key="20">
    <source>
        <dbReference type="Proteomes" id="UP000199516"/>
    </source>
</evidence>
<keyword evidence="10" id="KW-1015">Disulfide bond</keyword>
<comment type="miscellaneous">
    <text evidence="16">The active site is a redox-active disulfide bond.</text>
</comment>
<reference evidence="19 20" key="1">
    <citation type="submission" date="2016-10" db="EMBL/GenBank/DDBJ databases">
        <authorList>
            <person name="de Groot N.N."/>
        </authorList>
    </citation>
    <scope>NUCLEOTIDE SEQUENCE [LARGE SCALE GENOMIC DNA]</scope>
    <source>
        <strain evidence="19 20">DSM 23995</strain>
    </source>
</reference>
<feature type="disulfide bond" description="Redox-active" evidence="15">
    <location>
        <begin position="42"/>
        <end position="47"/>
    </location>
</feature>
<evidence type="ECO:0000256" key="8">
    <source>
        <dbReference type="ARBA" id="ARBA00023002"/>
    </source>
</evidence>
<evidence type="ECO:0000259" key="17">
    <source>
        <dbReference type="Pfam" id="PF02852"/>
    </source>
</evidence>
<evidence type="ECO:0000256" key="12">
    <source>
        <dbReference type="ARBA" id="ARBA00049187"/>
    </source>
</evidence>
<feature type="domain" description="FAD/NAD(P)-binding" evidence="18">
    <location>
        <begin position="5"/>
        <end position="334"/>
    </location>
</feature>
<organism evidence="19 20">
    <name type="scientific">Alteribacillus iranensis</name>
    <dbReference type="NCBI Taxonomy" id="930128"/>
    <lineage>
        <taxon>Bacteria</taxon>
        <taxon>Bacillati</taxon>
        <taxon>Bacillota</taxon>
        <taxon>Bacilli</taxon>
        <taxon>Bacillales</taxon>
        <taxon>Bacillaceae</taxon>
        <taxon>Alteribacillus</taxon>
    </lineage>
</organism>
<dbReference type="PRINTS" id="PR00411">
    <property type="entry name" value="PNDRDTASEI"/>
</dbReference>
<feature type="binding site" evidence="14">
    <location>
        <begin position="151"/>
        <end position="153"/>
    </location>
    <ligand>
        <name>FAD</name>
        <dbReference type="ChEBI" id="CHEBI:57692"/>
    </ligand>
</feature>
<dbReference type="RefSeq" id="WP_091656351.1">
    <property type="nucleotide sequence ID" value="NZ_FONT01000001.1"/>
</dbReference>
<dbReference type="Gene3D" id="3.30.390.30">
    <property type="match status" value="1"/>
</dbReference>
<dbReference type="SUPFAM" id="SSF51905">
    <property type="entry name" value="FAD/NAD(P)-binding domain"/>
    <property type="match status" value="1"/>
</dbReference>
<dbReference type="Gene3D" id="3.50.50.60">
    <property type="entry name" value="FAD/NAD(P)-binding domain"/>
    <property type="match status" value="2"/>
</dbReference>
<dbReference type="FunFam" id="3.30.390.30:FF:000001">
    <property type="entry name" value="Dihydrolipoyl dehydrogenase"/>
    <property type="match status" value="1"/>
</dbReference>
<keyword evidence="5" id="KW-0963">Cytoplasm</keyword>
<dbReference type="STRING" id="930128.SAMN05192532_101266"/>
<evidence type="ECO:0000256" key="10">
    <source>
        <dbReference type="ARBA" id="ARBA00023157"/>
    </source>
</evidence>
<evidence type="ECO:0000256" key="2">
    <source>
        <dbReference type="ARBA" id="ARBA00007532"/>
    </source>
</evidence>
<comment type="subcellular location">
    <subcellularLocation>
        <location evidence="1">Cytoplasm</location>
    </subcellularLocation>
</comment>
<dbReference type="InterPro" id="IPR036188">
    <property type="entry name" value="FAD/NAD-bd_sf"/>
</dbReference>
<evidence type="ECO:0000256" key="11">
    <source>
        <dbReference type="ARBA" id="ARBA00023284"/>
    </source>
</evidence>
<keyword evidence="8 16" id="KW-0560">Oxidoreductase</keyword>
<dbReference type="InterPro" id="IPR023753">
    <property type="entry name" value="FAD/NAD-binding_dom"/>
</dbReference>
<sequence>MANDYDLVILGGGIGGYTAAIRAAQEGLTTAIVEKDKLGGTCLHKGCIPSKSLLRSAEVFSEVKDSSKYGISVKDPSIDFGAVQDRKEAIVNDLYTGVQHLMNKRKIDVYQGLGRILGPSIFSPSAGTISVENNDGSENELLVPKNVIIATGSRPRILQGLEPDGKTVLTSDEALNMEELPSSMIIIGGGVIGVEWASLLSDFGVDVTVVESASQLLPHEEAEIARELTKRLKERGVQVLTDAKVMPEKTGRSDSLSLAINQKGEEKTIQAEKVLLSVGREAIVDDIGLDNTNITLTNGAIAVNDVYQTQESHIYAVGDVIGGMQLAHVAAKEGIIAVEHMCGLDPAPLSYTSVPKCTYSRPEVASIGLTEAEAKEQGYTIKTGSFSFRANGKALVHGDGSGFVKFIANEENDDLLGIHMIGPQVTELISEAALAKLVDASNFEMSEIIHPHPALSEVLGEGALAVEGKAIHS</sequence>
<feature type="binding site" evidence="14">
    <location>
        <position position="319"/>
    </location>
    <ligand>
        <name>FAD</name>
        <dbReference type="ChEBI" id="CHEBI:57692"/>
    </ligand>
</feature>
<accession>A0A1I1ZIQ2</accession>
<dbReference type="InterPro" id="IPR001100">
    <property type="entry name" value="Pyr_nuc-diS_OxRdtase"/>
</dbReference>
<keyword evidence="6 16" id="KW-0285">Flavoprotein</keyword>
<dbReference type="GO" id="GO:0004148">
    <property type="term" value="F:dihydrolipoyl dehydrogenase (NADH) activity"/>
    <property type="evidence" value="ECO:0007669"/>
    <property type="project" value="UniProtKB-EC"/>
</dbReference>